<evidence type="ECO:0000256" key="5">
    <source>
        <dbReference type="ARBA" id="ARBA00022801"/>
    </source>
</evidence>
<dbReference type="CDD" id="cd16449">
    <property type="entry name" value="RING-HC"/>
    <property type="match status" value="1"/>
</dbReference>
<dbReference type="GO" id="GO:0008270">
    <property type="term" value="F:zinc ion binding"/>
    <property type="evidence" value="ECO:0007669"/>
    <property type="project" value="UniProtKB-KW"/>
</dbReference>
<keyword evidence="6" id="KW-0347">Helicase</keyword>
<keyword evidence="15" id="KW-1185">Reference proteome</keyword>
<dbReference type="GO" id="GO:0005524">
    <property type="term" value="F:ATP binding"/>
    <property type="evidence" value="ECO:0007669"/>
    <property type="project" value="UniProtKB-KW"/>
</dbReference>
<dbReference type="InterPro" id="IPR013083">
    <property type="entry name" value="Znf_RING/FYVE/PHD"/>
</dbReference>
<evidence type="ECO:0000313" key="15">
    <source>
        <dbReference type="Proteomes" id="UP000076744"/>
    </source>
</evidence>
<sequence length="1201" mass="133918">MAGTKQQELARVREEIGFQKAILNSLENAEDAASLRARLDATQSLGILFDRLRSLQCSNPPRSVAVHLDAHPAREAGTAQGLPGPPTTPISLPTRKRPPGSPTNASPYSKSQKTTPASSATGKGLGGSTDRPLDSDDLEVIDLTGDDLADTSGSIAAQMRQEKLAAQRRRDHQLAQSLQQQRGPQRPNGLPAPTFDPFQRLMQNARTSGAPKAGFQDADMNPVKPEHAGSPSLTQPPVWPGGSEAQRLELIRRIRLAQQHGMQSMDRMQTIKQQQLEPGRNLSHGNPLQPYPPGLPGAFPVPQYSPGPGPFGLSPSQPPTKVLGSTTWPTLPSTSMNDIINRTSAFSYTAAATASAARSGYHPHMPDRMRYFLDMSEDQDKISDKELEDLLANIRPDEDIPLGEREETVEGLKVKIYRHQQAALKWMQNMEDGSNKGGILADDMGLGKTVSALALMLTKRSTTRPKTNLIIGPLALIRQWEEEINSKVSSSHRLSVFVYHNKKATTDELLSYDVVLTTYGTIAAEVKRLDLYVKENIDAGRSADFTQSESAVKFPLLHPTKAKYHRVILDEAQCIKNKDTQTAKACHRLRANFRWCLTGTPMMNGVLELYSLLAFLHIRPYCAWDNFRQQFGVLFGKRGDEKSVAMSKLRALLKAIMLRRKKNTMLDGKPIVELPKKTESVVYAELSEDERDFYNQLEVKAQVQFSKYLREGSIGRNYSNILVLLLRLRQACCHPHLNLDVTDTTPVTEAEVLELVKKLKPSIVARIRTANGFECPICYDAVPSPQFFIPCGHDSCSQCLSRIADNAASANIQEGHESDKCKCPVCRGQFNPKECFTLEAFRKVHQPEAFKKEDESDDESEDESDEEVIGEADAEEDDLYSDDRVDVKGNLAGFVVDDSVFNDSDDDTDATPVAIDSIKAEVKGESSSSGSSPGSRVKPEEDEDEKEKLRKVLIKQGKRVQGTQSRKPKKTKSKGKKKKSEKEKIIKTDIRPSMLKELRIEARKSREAYRRYMNYLRQNWLPAAKVSECIRLLREAEKDGGKSIVFSQWTLLLDLIEVGMDHAGFKNKPKRYDGGMSGDERNAVARAFQDASRRDVTVMLVSLRAGNAGLNLTQARRVIIMDPFWNPYIEMQAVDRAYRIGQTQPVQVFRILTKDTVEDRIVDLKERKQAIVEAALDEAESAKIGRLGVSELKFLFNRRDD</sequence>
<dbReference type="Pfam" id="PF00176">
    <property type="entry name" value="SNF2-rel_dom"/>
    <property type="match status" value="1"/>
</dbReference>
<reference evidence="14 15" key="1">
    <citation type="journal article" date="2016" name="Genome Biol. Evol.">
        <title>Divergent and convergent evolution of fungal pathogenicity.</title>
        <authorList>
            <person name="Shang Y."/>
            <person name="Xiao G."/>
            <person name="Zheng P."/>
            <person name="Cen K."/>
            <person name="Zhan S."/>
            <person name="Wang C."/>
        </authorList>
    </citation>
    <scope>NUCLEOTIDE SEQUENCE [LARGE SCALE GENOMIC DNA]</scope>
    <source>
        <strain evidence="14 15">ARSEF 2679</strain>
    </source>
</reference>
<dbReference type="STRING" id="1081104.A0A167NF04"/>
<keyword evidence="8" id="KW-0067">ATP-binding</keyword>
<feature type="region of interest" description="Disordered" evidence="10">
    <location>
        <begin position="847"/>
        <end position="883"/>
    </location>
</feature>
<comment type="caution">
    <text evidence="14">The sequence shown here is derived from an EMBL/GenBank/DDBJ whole genome shotgun (WGS) entry which is preliminary data.</text>
</comment>
<feature type="compositionally biased region" description="Acidic residues" evidence="10">
    <location>
        <begin position="855"/>
        <end position="880"/>
    </location>
</feature>
<feature type="compositionally biased region" description="Polar residues" evidence="10">
    <location>
        <begin position="174"/>
        <end position="183"/>
    </location>
</feature>
<gene>
    <name evidence="14" type="ORF">ISF_07999</name>
</gene>
<dbReference type="GO" id="GO:0004386">
    <property type="term" value="F:helicase activity"/>
    <property type="evidence" value="ECO:0007669"/>
    <property type="project" value="UniProtKB-KW"/>
</dbReference>
<evidence type="ECO:0000259" key="12">
    <source>
        <dbReference type="PROSITE" id="PS51192"/>
    </source>
</evidence>
<dbReference type="GO" id="GO:0005634">
    <property type="term" value="C:nucleus"/>
    <property type="evidence" value="ECO:0007669"/>
    <property type="project" value="TreeGrafter"/>
</dbReference>
<dbReference type="InterPro" id="IPR018957">
    <property type="entry name" value="Znf_C3HC4_RING-type"/>
</dbReference>
<evidence type="ECO:0000256" key="1">
    <source>
        <dbReference type="ARBA" id="ARBA00007025"/>
    </source>
</evidence>
<evidence type="ECO:0000313" key="14">
    <source>
        <dbReference type="EMBL" id="OAA55488.1"/>
    </source>
</evidence>
<dbReference type="Gene3D" id="3.40.50.10810">
    <property type="entry name" value="Tandem AAA-ATPase domain"/>
    <property type="match status" value="1"/>
</dbReference>
<dbReference type="InterPro" id="IPR000330">
    <property type="entry name" value="SNF2_N"/>
</dbReference>
<dbReference type="InterPro" id="IPR014001">
    <property type="entry name" value="Helicase_ATP-bd"/>
</dbReference>
<dbReference type="PROSITE" id="PS50089">
    <property type="entry name" value="ZF_RING_2"/>
    <property type="match status" value="1"/>
</dbReference>
<feature type="region of interest" description="Disordered" evidence="10">
    <location>
        <begin position="159"/>
        <end position="242"/>
    </location>
</feature>
<dbReference type="SMART" id="SM00487">
    <property type="entry name" value="DEXDc"/>
    <property type="match status" value="1"/>
</dbReference>
<keyword evidence="5" id="KW-0378">Hydrolase</keyword>
<feature type="domain" description="Helicase C-terminal" evidence="13">
    <location>
        <begin position="1028"/>
        <end position="1190"/>
    </location>
</feature>
<dbReference type="AlphaFoldDB" id="A0A167NF04"/>
<feature type="compositionally biased region" description="Basic residues" evidence="10">
    <location>
        <begin position="966"/>
        <end position="979"/>
    </location>
</feature>
<dbReference type="InterPro" id="IPR001650">
    <property type="entry name" value="Helicase_C-like"/>
</dbReference>
<dbReference type="Pfam" id="PF00271">
    <property type="entry name" value="Helicase_C"/>
    <property type="match status" value="1"/>
</dbReference>
<dbReference type="GeneID" id="30024291"/>
<keyword evidence="7" id="KW-0862">Zinc</keyword>
<evidence type="ECO:0000259" key="13">
    <source>
        <dbReference type="PROSITE" id="PS51194"/>
    </source>
</evidence>
<evidence type="ECO:0000259" key="11">
    <source>
        <dbReference type="PROSITE" id="PS50089"/>
    </source>
</evidence>
<evidence type="ECO:0000256" key="9">
    <source>
        <dbReference type="PROSITE-ProRule" id="PRU00175"/>
    </source>
</evidence>
<dbReference type="SUPFAM" id="SSF57850">
    <property type="entry name" value="RING/U-box"/>
    <property type="match status" value="1"/>
</dbReference>
<evidence type="ECO:0000256" key="3">
    <source>
        <dbReference type="ARBA" id="ARBA00022741"/>
    </source>
</evidence>
<evidence type="ECO:0000256" key="8">
    <source>
        <dbReference type="ARBA" id="ARBA00022840"/>
    </source>
</evidence>
<proteinExistence type="inferred from homology"/>
<dbReference type="InterPro" id="IPR049730">
    <property type="entry name" value="SNF2/RAD54-like_C"/>
</dbReference>
<dbReference type="PROSITE" id="PS51192">
    <property type="entry name" value="HELICASE_ATP_BIND_1"/>
    <property type="match status" value="1"/>
</dbReference>
<evidence type="ECO:0000256" key="10">
    <source>
        <dbReference type="SAM" id="MobiDB-lite"/>
    </source>
</evidence>
<comment type="similarity">
    <text evidence="1">Belongs to the SNF2/RAD54 helicase family.</text>
</comment>
<dbReference type="GO" id="GO:0016787">
    <property type="term" value="F:hydrolase activity"/>
    <property type="evidence" value="ECO:0007669"/>
    <property type="project" value="UniProtKB-KW"/>
</dbReference>
<dbReference type="PANTHER" id="PTHR45626">
    <property type="entry name" value="TRANSCRIPTION TERMINATION FACTOR 2-RELATED"/>
    <property type="match status" value="1"/>
</dbReference>
<feature type="compositionally biased region" description="Low complexity" evidence="10">
    <location>
        <begin position="925"/>
        <end position="935"/>
    </location>
</feature>
<dbReference type="SMART" id="SM00490">
    <property type="entry name" value="HELICc"/>
    <property type="match status" value="1"/>
</dbReference>
<organism evidence="14 15">
    <name type="scientific">Cordyceps fumosorosea (strain ARSEF 2679)</name>
    <name type="common">Isaria fumosorosea</name>
    <dbReference type="NCBI Taxonomy" id="1081104"/>
    <lineage>
        <taxon>Eukaryota</taxon>
        <taxon>Fungi</taxon>
        <taxon>Dikarya</taxon>
        <taxon>Ascomycota</taxon>
        <taxon>Pezizomycotina</taxon>
        <taxon>Sordariomycetes</taxon>
        <taxon>Hypocreomycetidae</taxon>
        <taxon>Hypocreales</taxon>
        <taxon>Cordycipitaceae</taxon>
        <taxon>Cordyceps</taxon>
    </lineage>
</organism>
<dbReference type="RefSeq" id="XP_018701341.1">
    <property type="nucleotide sequence ID" value="XM_018851602.1"/>
</dbReference>
<dbReference type="EMBL" id="AZHB01000025">
    <property type="protein sequence ID" value="OAA55488.1"/>
    <property type="molecule type" value="Genomic_DNA"/>
</dbReference>
<dbReference type="Pfam" id="PF00097">
    <property type="entry name" value="zf-C3HC4"/>
    <property type="match status" value="1"/>
</dbReference>
<dbReference type="InterPro" id="IPR038718">
    <property type="entry name" value="SNF2-like_sf"/>
</dbReference>
<evidence type="ECO:0000256" key="2">
    <source>
        <dbReference type="ARBA" id="ARBA00022723"/>
    </source>
</evidence>
<dbReference type="PROSITE" id="PS51194">
    <property type="entry name" value="HELICASE_CTER"/>
    <property type="match status" value="1"/>
</dbReference>
<keyword evidence="3" id="KW-0547">Nucleotide-binding</keyword>
<evidence type="ECO:0000256" key="7">
    <source>
        <dbReference type="ARBA" id="ARBA00022833"/>
    </source>
</evidence>
<keyword evidence="2" id="KW-0479">Metal-binding</keyword>
<dbReference type="InterPro" id="IPR050628">
    <property type="entry name" value="SNF2_RAD54_helicase_TF"/>
</dbReference>
<dbReference type="GO" id="GO:0005737">
    <property type="term" value="C:cytoplasm"/>
    <property type="evidence" value="ECO:0007669"/>
    <property type="project" value="TreeGrafter"/>
</dbReference>
<name>A0A167NF04_CORFA</name>
<dbReference type="Proteomes" id="UP000076744">
    <property type="component" value="Unassembled WGS sequence"/>
</dbReference>
<feature type="region of interest" description="Disordered" evidence="10">
    <location>
        <begin position="919"/>
        <end position="984"/>
    </location>
</feature>
<evidence type="ECO:0000256" key="4">
    <source>
        <dbReference type="ARBA" id="ARBA00022771"/>
    </source>
</evidence>
<feature type="compositionally biased region" description="Basic residues" evidence="10">
    <location>
        <begin position="949"/>
        <end position="958"/>
    </location>
</feature>
<dbReference type="SMART" id="SM00184">
    <property type="entry name" value="RING"/>
    <property type="match status" value="1"/>
</dbReference>
<dbReference type="InterPro" id="IPR001841">
    <property type="entry name" value="Znf_RING"/>
</dbReference>
<evidence type="ECO:0000256" key="6">
    <source>
        <dbReference type="ARBA" id="ARBA00022806"/>
    </source>
</evidence>
<protein>
    <submittedName>
        <fullName evidence="14">SNF2-related protein</fullName>
    </submittedName>
</protein>
<feature type="compositionally biased region" description="Polar residues" evidence="10">
    <location>
        <begin position="102"/>
        <end position="121"/>
    </location>
</feature>
<feature type="domain" description="Helicase ATP-binding" evidence="12">
    <location>
        <begin position="429"/>
        <end position="619"/>
    </location>
</feature>
<accession>A0A167NF04</accession>
<dbReference type="Gene3D" id="3.40.50.300">
    <property type="entry name" value="P-loop containing nucleotide triphosphate hydrolases"/>
    <property type="match status" value="2"/>
</dbReference>
<dbReference type="CDD" id="cd18793">
    <property type="entry name" value="SF2_C_SNF"/>
    <property type="match status" value="1"/>
</dbReference>
<dbReference type="SUPFAM" id="SSF52540">
    <property type="entry name" value="P-loop containing nucleoside triphosphate hydrolases"/>
    <property type="match status" value="2"/>
</dbReference>
<dbReference type="Gene3D" id="3.30.40.10">
    <property type="entry name" value="Zinc/RING finger domain, C3HC4 (zinc finger)"/>
    <property type="match status" value="1"/>
</dbReference>
<keyword evidence="4 9" id="KW-0863">Zinc-finger</keyword>
<dbReference type="InterPro" id="IPR027417">
    <property type="entry name" value="P-loop_NTPase"/>
</dbReference>
<dbReference type="CDD" id="cd18008">
    <property type="entry name" value="DEXDc_SHPRH-like"/>
    <property type="match status" value="1"/>
</dbReference>
<feature type="domain" description="RING-type" evidence="11">
    <location>
        <begin position="775"/>
        <end position="827"/>
    </location>
</feature>
<dbReference type="PANTHER" id="PTHR45626:SF16">
    <property type="entry name" value="ATP-DEPENDENT HELICASE ULS1"/>
    <property type="match status" value="1"/>
</dbReference>
<dbReference type="GO" id="GO:0008094">
    <property type="term" value="F:ATP-dependent activity, acting on DNA"/>
    <property type="evidence" value="ECO:0007669"/>
    <property type="project" value="TreeGrafter"/>
</dbReference>
<feature type="region of interest" description="Disordered" evidence="10">
    <location>
        <begin position="276"/>
        <end position="311"/>
    </location>
</feature>
<dbReference type="GO" id="GO:0000724">
    <property type="term" value="P:double-strand break repair via homologous recombination"/>
    <property type="evidence" value="ECO:0007669"/>
    <property type="project" value="TreeGrafter"/>
</dbReference>
<dbReference type="OrthoDB" id="423559at2759"/>
<feature type="region of interest" description="Disordered" evidence="10">
    <location>
        <begin position="75"/>
        <end position="136"/>
    </location>
</feature>